<dbReference type="AlphaFoldDB" id="A0A250KV79"/>
<dbReference type="KEGG" id="mmai:sS8_3580"/>
<dbReference type="InterPro" id="IPR014894">
    <property type="entry name" value="DcrB/EagT6"/>
</dbReference>
<dbReference type="EMBL" id="AP017928">
    <property type="protein sequence ID" value="BBA35517.1"/>
    <property type="molecule type" value="Genomic_DNA"/>
</dbReference>
<organism evidence="1 2">
    <name type="scientific">Methylocaldum marinum</name>
    <dbReference type="NCBI Taxonomy" id="1432792"/>
    <lineage>
        <taxon>Bacteria</taxon>
        <taxon>Pseudomonadati</taxon>
        <taxon>Pseudomonadota</taxon>
        <taxon>Gammaproteobacteria</taxon>
        <taxon>Methylococcales</taxon>
        <taxon>Methylococcaceae</taxon>
        <taxon>Methylocaldum</taxon>
    </lineage>
</organism>
<dbReference type="OrthoDB" id="8775251at2"/>
<proteinExistence type="predicted"/>
<dbReference type="InterPro" id="IPR016123">
    <property type="entry name" value="Mog1/PsbP_a/b/a-sand"/>
</dbReference>
<keyword evidence="2" id="KW-1185">Reference proteome</keyword>
<evidence type="ECO:0000313" key="2">
    <source>
        <dbReference type="Proteomes" id="UP000266313"/>
    </source>
</evidence>
<sequence>MPGYRLLLRRDYVCQGHLACWLDYQWRSNGRTLLLRQVLIERKPAVLIFTLTTTPEDAPHHESGWRQVMGSLKLVPDPAHDSEAQSLSADLS</sequence>
<gene>
    <name evidence="1" type="ORF">sS8_3580</name>
</gene>
<evidence type="ECO:0000313" key="1">
    <source>
        <dbReference type="EMBL" id="BBA35517.1"/>
    </source>
</evidence>
<dbReference type="Pfam" id="PF08786">
    <property type="entry name" value="DcrB"/>
    <property type="match status" value="1"/>
</dbReference>
<reference evidence="1 2" key="1">
    <citation type="submission" date="2016-12" db="EMBL/GenBank/DDBJ databases">
        <title>Genome sequencing of Methylocaldum marinum.</title>
        <authorList>
            <person name="Takeuchi M."/>
            <person name="Kamagata Y."/>
            <person name="Hiraoka S."/>
            <person name="Oshima K."/>
            <person name="Hattori M."/>
            <person name="Iwasaki W."/>
        </authorList>
    </citation>
    <scope>NUCLEOTIDE SEQUENCE [LARGE SCALE GENOMIC DNA]</scope>
    <source>
        <strain evidence="1 2">S8</strain>
    </source>
</reference>
<accession>A0A250KV79</accession>
<name>A0A250KV79_9GAMM</name>
<dbReference type="SUPFAM" id="SSF55724">
    <property type="entry name" value="Mog1p/PsbP-like"/>
    <property type="match status" value="1"/>
</dbReference>
<dbReference type="Proteomes" id="UP000266313">
    <property type="component" value="Chromosome"/>
</dbReference>
<protein>
    <submittedName>
        <fullName evidence="1">Uncharacterized protein</fullName>
    </submittedName>
</protein>
<dbReference type="Gene3D" id="3.40.1000.10">
    <property type="entry name" value="Mog1/PsbP, alpha/beta/alpha sandwich"/>
    <property type="match status" value="1"/>
</dbReference>